<dbReference type="PROSITE" id="PS50883">
    <property type="entry name" value="EAL"/>
    <property type="match status" value="1"/>
</dbReference>
<organism evidence="3 4">
    <name type="scientific">Candidatus Pseudoramibacter fermentans</name>
    <dbReference type="NCBI Taxonomy" id="2594427"/>
    <lineage>
        <taxon>Bacteria</taxon>
        <taxon>Bacillati</taxon>
        <taxon>Bacillota</taxon>
        <taxon>Clostridia</taxon>
        <taxon>Eubacteriales</taxon>
        <taxon>Eubacteriaceae</taxon>
        <taxon>Pseudoramibacter</taxon>
    </lineage>
</organism>
<reference evidence="3" key="1">
    <citation type="journal article" date="2020" name="Appl. Environ. Microbiol.">
        <title>Medium-Chain Fatty Acid Synthesis by 'Candidatus Weimeria bifida' gen. nov., sp. nov., and 'Candidatus Pseudoramibacter fermentans' sp. nov.</title>
        <authorList>
            <person name="Scarborough M.J."/>
            <person name="Myers K.S."/>
            <person name="Donohue T.J."/>
            <person name="Noguera D.R."/>
        </authorList>
    </citation>
    <scope>NUCLEOTIDE SEQUENCE</scope>
    <source>
        <strain evidence="3">EUB1.1</strain>
    </source>
</reference>
<dbReference type="PANTHER" id="PTHR33121:SF71">
    <property type="entry name" value="OXYGEN SENSOR PROTEIN DOSP"/>
    <property type="match status" value="1"/>
</dbReference>
<feature type="domain" description="EAL" evidence="1">
    <location>
        <begin position="302"/>
        <end position="556"/>
    </location>
</feature>
<keyword evidence="4" id="KW-1185">Reference proteome</keyword>
<dbReference type="InterPro" id="IPR000160">
    <property type="entry name" value="GGDEF_dom"/>
</dbReference>
<dbReference type="PROSITE" id="PS50887">
    <property type="entry name" value="GGDEF"/>
    <property type="match status" value="2"/>
</dbReference>
<dbReference type="SMART" id="SM00267">
    <property type="entry name" value="GGDEF"/>
    <property type="match status" value="2"/>
</dbReference>
<dbReference type="Proteomes" id="UP000473648">
    <property type="component" value="Unassembled WGS sequence"/>
</dbReference>
<dbReference type="Pfam" id="PF00563">
    <property type="entry name" value="EAL"/>
    <property type="match status" value="1"/>
</dbReference>
<dbReference type="EMBL" id="VOGB01000005">
    <property type="protein sequence ID" value="MQM73623.1"/>
    <property type="molecule type" value="Genomic_DNA"/>
</dbReference>
<dbReference type="CDD" id="cd01949">
    <property type="entry name" value="GGDEF"/>
    <property type="match status" value="1"/>
</dbReference>
<proteinExistence type="predicted"/>
<dbReference type="Gene3D" id="3.30.70.270">
    <property type="match status" value="2"/>
</dbReference>
<comment type="caution">
    <text evidence="3">The sequence shown here is derived from an EMBL/GenBank/DDBJ whole genome shotgun (WGS) entry which is preliminary data.</text>
</comment>
<dbReference type="InterPro" id="IPR035919">
    <property type="entry name" value="EAL_sf"/>
</dbReference>
<dbReference type="SUPFAM" id="SSF55073">
    <property type="entry name" value="Nucleotide cyclase"/>
    <property type="match status" value="2"/>
</dbReference>
<dbReference type="SMART" id="SM00052">
    <property type="entry name" value="EAL"/>
    <property type="match status" value="1"/>
</dbReference>
<dbReference type="AlphaFoldDB" id="A0A6L5GTV7"/>
<evidence type="ECO:0000259" key="2">
    <source>
        <dbReference type="PROSITE" id="PS50887"/>
    </source>
</evidence>
<dbReference type="PANTHER" id="PTHR33121">
    <property type="entry name" value="CYCLIC DI-GMP PHOSPHODIESTERASE PDEF"/>
    <property type="match status" value="1"/>
</dbReference>
<name>A0A6L5GTV7_9FIRM</name>
<dbReference type="Gene3D" id="3.20.20.450">
    <property type="entry name" value="EAL domain"/>
    <property type="match status" value="1"/>
</dbReference>
<accession>A0A6L5GTV7</accession>
<dbReference type="CDD" id="cd01948">
    <property type="entry name" value="EAL"/>
    <property type="match status" value="1"/>
</dbReference>
<sequence>MWYNKKHDYENNFNRREKNMSDQSSGVYVIDQDYNIVTYNQTIKAMYPQLKKGKKCHQCLMNLDAPCPPCPVANHIYGPQTYLDPIRGIYETVDAVEMDLGGGQVGHALVCSTVGESEMIATKLPKTQAELDRLLEQEYYDVLTEGYSRKGFIRETERLFKNADQTVYAIVMFDIHNFKAVNDIFGLEGGDQVLKYVFETLRTSWLQPVISARVESDWFVFLVKKEKIESKSLNDMLNIEWHNDSRTVHLHLRCGVYKVENRQVSVHNMIEWAILAKEFAGRKGYGNVVLFNETMRKSYIDHAEIISSFQNSIRNQDFKVYYQPIVRTRDEKIVSAEALVRWVQPEMGFVGPNLFIPALEKGGLITALDRYVLKHVYAFQEMLMHKGMAFVPVSVNLSRQDFYNEYLMNDILNLSRDSAFPRGSVNYEVTETSVAVLRQNCAYLLKQIQQMGASVLLDDFGSGYSSLGMIGDYPFDIVKIDKSFIDQIVSKPTVRAVITSTIEMCHKIGLKTVAEGVETAEQLDFLKRHHCDYIQGYYYAKPMDEDTFFGYLMSNQDEIAQEDLPTHLPQEQEVDFDNLVDLVDHSGQFIQVCYPEDYTMVFANAMTRQVSGHPDKPYQGEKCYRYMLGFDAPCGHCPMKQMAGETEKNIEVDDGSHIFDLKGRYAKWNGRKVFIEYGRDVTATKSDQRRYASHIRSIIENVPEGQGIFHVDLTADKWLSSGGKAQNARNMQNVEDVDTLIRMIGSFVPDEERQKRFFETFNREKQLTSYAEGKYQIILETLSYYDDRSIRWSRITAQLIDNPENGHIESLIYGVDISKEKIHIKELEIEREKAGELASPEDYYRYFDSLTGLNNRLDLHDALNKAPFKAVMMLDLDDFNKVNDTYGFSAGDQVLRVLGKIFLDFGAKNKIKFYRYAGKTFVGLSRNEGQDIQKAATTLLEIVRQTRVALDRGEEVTLTASLGYTTKAAEGQKMIDRAYQAMHLARRRGKDQVACVD</sequence>
<evidence type="ECO:0000313" key="4">
    <source>
        <dbReference type="Proteomes" id="UP000473648"/>
    </source>
</evidence>
<gene>
    <name evidence="3" type="ORF">FRC53_09480</name>
</gene>
<dbReference type="InterPro" id="IPR029787">
    <property type="entry name" value="Nucleotide_cyclase"/>
</dbReference>
<feature type="domain" description="GGDEF" evidence="2">
    <location>
        <begin position="166"/>
        <end position="293"/>
    </location>
</feature>
<dbReference type="InterPro" id="IPR043128">
    <property type="entry name" value="Rev_trsase/Diguanyl_cyclase"/>
</dbReference>
<dbReference type="InterPro" id="IPR001633">
    <property type="entry name" value="EAL_dom"/>
</dbReference>
<dbReference type="SUPFAM" id="SSF141868">
    <property type="entry name" value="EAL domain-like"/>
    <property type="match status" value="1"/>
</dbReference>
<evidence type="ECO:0000313" key="3">
    <source>
        <dbReference type="EMBL" id="MQM73623.1"/>
    </source>
</evidence>
<dbReference type="InterPro" id="IPR050706">
    <property type="entry name" value="Cyclic-di-GMP_PDE-like"/>
</dbReference>
<dbReference type="Pfam" id="PF00990">
    <property type="entry name" value="GGDEF"/>
    <property type="match status" value="2"/>
</dbReference>
<evidence type="ECO:0000259" key="1">
    <source>
        <dbReference type="PROSITE" id="PS50883"/>
    </source>
</evidence>
<feature type="domain" description="GGDEF" evidence="2">
    <location>
        <begin position="867"/>
        <end position="997"/>
    </location>
</feature>
<dbReference type="NCBIfam" id="TIGR00254">
    <property type="entry name" value="GGDEF"/>
    <property type="match status" value="2"/>
</dbReference>
<protein>
    <submittedName>
        <fullName evidence="3">EAL domain-containing protein</fullName>
    </submittedName>
</protein>
<dbReference type="GO" id="GO:0071111">
    <property type="term" value="F:cyclic-guanylate-specific phosphodiesterase activity"/>
    <property type="evidence" value="ECO:0007669"/>
    <property type="project" value="InterPro"/>
</dbReference>